<dbReference type="InterPro" id="IPR036424">
    <property type="entry name" value="UPP_synth-like_sf"/>
</dbReference>
<dbReference type="Proteomes" id="UP001174909">
    <property type="component" value="Unassembled WGS sequence"/>
</dbReference>
<evidence type="ECO:0000256" key="1">
    <source>
        <dbReference type="ARBA" id="ARBA00001946"/>
    </source>
</evidence>
<dbReference type="GO" id="GO:0030145">
    <property type="term" value="F:manganese ion binding"/>
    <property type="evidence" value="ECO:0007669"/>
    <property type="project" value="TreeGrafter"/>
</dbReference>
<comment type="catalytic activity">
    <reaction evidence="3">
        <text>n isopentenyl diphosphate + (2E,6E)-farnesyl diphosphate = a di-trans,poly-cis-polyprenyl diphosphate + n diphosphate</text>
        <dbReference type="Rhea" id="RHEA:53008"/>
        <dbReference type="Rhea" id="RHEA-COMP:19494"/>
        <dbReference type="ChEBI" id="CHEBI:33019"/>
        <dbReference type="ChEBI" id="CHEBI:128769"/>
        <dbReference type="ChEBI" id="CHEBI:136960"/>
        <dbReference type="ChEBI" id="CHEBI:175763"/>
        <dbReference type="EC" id="2.5.1.87"/>
    </reaction>
</comment>
<dbReference type="EC" id="2.5.1.-" evidence="4"/>
<sequence length="260" mass="29044">MSHQSNSSDTTRCLPATDAGSESDPIPGHVAIIMDGNGRWAERQGLPRKAGHRRGVSNIRRIVELLAKRGVKVVTLYAFSTENWRRPTDEVDGLMEILAEEIEPQTRELHKAGVRLVHLGDTRPLDPALQDAIRRAQATTEQNVGITVNVAFNYGGRYEILQAVRRMLADGVDPESVNESLFSRYLYTDGCPDPDLIIRTGGEQRLSNFLIWQAAYSEYYHTPVLWPDLDAGELDRALSAYGQRQRRYGSLDNQDIPSGA</sequence>
<feature type="compositionally biased region" description="Polar residues" evidence="5">
    <location>
        <begin position="1"/>
        <end position="11"/>
    </location>
</feature>
<feature type="region of interest" description="Disordered" evidence="5">
    <location>
        <begin position="1"/>
        <end position="27"/>
    </location>
</feature>
<comment type="cofactor">
    <cofactor evidence="1">
        <name>Mg(2+)</name>
        <dbReference type="ChEBI" id="CHEBI:18420"/>
    </cofactor>
</comment>
<dbReference type="CDD" id="cd00475">
    <property type="entry name" value="Cis_IPPS"/>
    <property type="match status" value="1"/>
</dbReference>
<evidence type="ECO:0000313" key="6">
    <source>
        <dbReference type="EMBL" id="CAI8018096.1"/>
    </source>
</evidence>
<dbReference type="PROSITE" id="PS01066">
    <property type="entry name" value="UPP_SYNTHASE"/>
    <property type="match status" value="1"/>
</dbReference>
<dbReference type="NCBIfam" id="TIGR00055">
    <property type="entry name" value="uppS"/>
    <property type="match status" value="1"/>
</dbReference>
<evidence type="ECO:0000313" key="7">
    <source>
        <dbReference type="Proteomes" id="UP001174909"/>
    </source>
</evidence>
<dbReference type="InterPro" id="IPR018520">
    <property type="entry name" value="UPP_synth-like_CS"/>
</dbReference>
<evidence type="ECO:0000256" key="4">
    <source>
        <dbReference type="RuleBase" id="RU363018"/>
    </source>
</evidence>
<accession>A0AA35RXK0</accession>
<dbReference type="HAMAP" id="MF_01139">
    <property type="entry name" value="ISPT"/>
    <property type="match status" value="1"/>
</dbReference>
<protein>
    <recommendedName>
        <fullName evidence="4">Alkyl transferase</fullName>
        <ecNumber evidence="4">2.5.1.-</ecNumber>
    </recommendedName>
</protein>
<dbReference type="FunFam" id="3.40.1180.10:FF:000001">
    <property type="entry name" value="(2E,6E)-farnesyl-diphosphate-specific ditrans,polycis-undecaprenyl-diphosphate synthase"/>
    <property type="match status" value="1"/>
</dbReference>
<dbReference type="Gene3D" id="3.40.1180.10">
    <property type="entry name" value="Decaprenyl diphosphate synthase-like"/>
    <property type="match status" value="1"/>
</dbReference>
<dbReference type="GO" id="GO:0008834">
    <property type="term" value="F:ditrans,polycis-undecaprenyl-diphosphate synthase [(2E,6E)-farnesyl-diphosphate specific] activity"/>
    <property type="evidence" value="ECO:0007669"/>
    <property type="project" value="TreeGrafter"/>
</dbReference>
<evidence type="ECO:0000256" key="3">
    <source>
        <dbReference type="ARBA" id="ARBA00047353"/>
    </source>
</evidence>
<dbReference type="PANTHER" id="PTHR10291:SF0">
    <property type="entry name" value="DEHYDRODOLICHYL DIPHOSPHATE SYNTHASE 2"/>
    <property type="match status" value="1"/>
</dbReference>
<dbReference type="EMBL" id="CASHTH010001687">
    <property type="protein sequence ID" value="CAI8018096.1"/>
    <property type="molecule type" value="Genomic_DNA"/>
</dbReference>
<dbReference type="GO" id="GO:0005829">
    <property type="term" value="C:cytosol"/>
    <property type="evidence" value="ECO:0007669"/>
    <property type="project" value="TreeGrafter"/>
</dbReference>
<dbReference type="SUPFAM" id="SSF64005">
    <property type="entry name" value="Undecaprenyl diphosphate synthase"/>
    <property type="match status" value="1"/>
</dbReference>
<dbReference type="GO" id="GO:0000287">
    <property type="term" value="F:magnesium ion binding"/>
    <property type="evidence" value="ECO:0007669"/>
    <property type="project" value="TreeGrafter"/>
</dbReference>
<keyword evidence="2 4" id="KW-0808">Transferase</keyword>
<dbReference type="AlphaFoldDB" id="A0AA35RXK0"/>
<dbReference type="PANTHER" id="PTHR10291">
    <property type="entry name" value="DEHYDRODOLICHYL DIPHOSPHATE SYNTHASE FAMILY MEMBER"/>
    <property type="match status" value="1"/>
</dbReference>
<evidence type="ECO:0000256" key="5">
    <source>
        <dbReference type="SAM" id="MobiDB-lite"/>
    </source>
</evidence>
<gene>
    <name evidence="6" type="ORF">GBAR_LOCUS10929</name>
</gene>
<dbReference type="InterPro" id="IPR001441">
    <property type="entry name" value="UPP_synth-like"/>
</dbReference>
<reference evidence="6" key="1">
    <citation type="submission" date="2023-03" db="EMBL/GenBank/DDBJ databases">
        <authorList>
            <person name="Steffen K."/>
            <person name="Cardenas P."/>
        </authorList>
    </citation>
    <scope>NUCLEOTIDE SEQUENCE</scope>
</reference>
<organism evidence="6 7">
    <name type="scientific">Geodia barretti</name>
    <name type="common">Barrett's horny sponge</name>
    <dbReference type="NCBI Taxonomy" id="519541"/>
    <lineage>
        <taxon>Eukaryota</taxon>
        <taxon>Metazoa</taxon>
        <taxon>Porifera</taxon>
        <taxon>Demospongiae</taxon>
        <taxon>Heteroscleromorpha</taxon>
        <taxon>Tetractinellida</taxon>
        <taxon>Astrophorina</taxon>
        <taxon>Geodiidae</taxon>
        <taxon>Geodia</taxon>
    </lineage>
</organism>
<dbReference type="Pfam" id="PF01255">
    <property type="entry name" value="Prenyltransf"/>
    <property type="match status" value="1"/>
</dbReference>
<keyword evidence="7" id="KW-1185">Reference proteome</keyword>
<comment type="caution">
    <text evidence="6">The sequence shown here is derived from an EMBL/GenBank/DDBJ whole genome shotgun (WGS) entry which is preliminary data.</text>
</comment>
<proteinExistence type="inferred from homology"/>
<name>A0AA35RXK0_GEOBA</name>
<comment type="similarity">
    <text evidence="4">Belongs to the UPP synthase family.</text>
</comment>
<dbReference type="GO" id="GO:0016094">
    <property type="term" value="P:polyprenol biosynthetic process"/>
    <property type="evidence" value="ECO:0007669"/>
    <property type="project" value="TreeGrafter"/>
</dbReference>
<evidence type="ECO:0000256" key="2">
    <source>
        <dbReference type="ARBA" id="ARBA00022679"/>
    </source>
</evidence>